<evidence type="ECO:0000259" key="3">
    <source>
        <dbReference type="Pfam" id="PF05368"/>
    </source>
</evidence>
<evidence type="ECO:0000256" key="1">
    <source>
        <dbReference type="ARBA" id="ARBA00006328"/>
    </source>
</evidence>
<dbReference type="Proteomes" id="UP000572817">
    <property type="component" value="Unassembled WGS sequence"/>
</dbReference>
<evidence type="ECO:0000313" key="4">
    <source>
        <dbReference type="EMBL" id="KAF4302672.1"/>
    </source>
</evidence>
<gene>
    <name evidence="4" type="ORF">GTA08_BOTSDO09482</name>
</gene>
<dbReference type="PANTHER" id="PTHR42748">
    <property type="entry name" value="NITROGEN METABOLITE REPRESSION PROTEIN NMRA FAMILY MEMBER"/>
    <property type="match status" value="1"/>
</dbReference>
<proteinExistence type="inferred from homology"/>
<dbReference type="Pfam" id="PF05368">
    <property type="entry name" value="NmrA"/>
    <property type="match status" value="1"/>
</dbReference>
<dbReference type="InterPro" id="IPR008030">
    <property type="entry name" value="NmrA-like"/>
</dbReference>
<accession>A0A8H4IK48</accession>
<dbReference type="PANTHER" id="PTHR42748:SF28">
    <property type="entry name" value="NMRA-LIKE DOMAIN-CONTAINING PROTEIN"/>
    <property type="match status" value="1"/>
</dbReference>
<dbReference type="Gene3D" id="3.40.50.720">
    <property type="entry name" value="NAD(P)-binding Rossmann-like Domain"/>
    <property type="match status" value="1"/>
</dbReference>
<keyword evidence="2" id="KW-0521">NADP</keyword>
<evidence type="ECO:0000256" key="2">
    <source>
        <dbReference type="ARBA" id="ARBA00022857"/>
    </source>
</evidence>
<name>A0A8H4IK48_9PEZI</name>
<dbReference type="SUPFAM" id="SSF51735">
    <property type="entry name" value="NAD(P)-binding Rossmann-fold domains"/>
    <property type="match status" value="1"/>
</dbReference>
<protein>
    <submittedName>
        <fullName evidence="4">NAD(P)-binding protein</fullName>
    </submittedName>
</protein>
<dbReference type="EMBL" id="WWBZ02000062">
    <property type="protein sequence ID" value="KAF4302672.1"/>
    <property type="molecule type" value="Genomic_DNA"/>
</dbReference>
<feature type="domain" description="NmrA-like" evidence="3">
    <location>
        <begin position="3"/>
        <end position="275"/>
    </location>
</feature>
<dbReference type="InterPro" id="IPR051164">
    <property type="entry name" value="NmrA-like_oxidored"/>
</dbReference>
<dbReference type="OrthoDB" id="300709at2759"/>
<dbReference type="Gene3D" id="3.90.25.10">
    <property type="entry name" value="UDP-galactose 4-epimerase, domain 1"/>
    <property type="match status" value="1"/>
</dbReference>
<comment type="caution">
    <text evidence="4">The sequence shown here is derived from an EMBL/GenBank/DDBJ whole genome shotgun (WGS) entry which is preliminary data.</text>
</comment>
<comment type="similarity">
    <text evidence="1">Belongs to the NmrA-type oxidoreductase family.</text>
</comment>
<dbReference type="GO" id="GO:0005634">
    <property type="term" value="C:nucleus"/>
    <property type="evidence" value="ECO:0007669"/>
    <property type="project" value="TreeGrafter"/>
</dbReference>
<dbReference type="InterPro" id="IPR036291">
    <property type="entry name" value="NAD(P)-bd_dom_sf"/>
</dbReference>
<evidence type="ECO:0000313" key="5">
    <source>
        <dbReference type="Proteomes" id="UP000572817"/>
    </source>
</evidence>
<keyword evidence="5" id="KW-1185">Reference proteome</keyword>
<organism evidence="4 5">
    <name type="scientific">Botryosphaeria dothidea</name>
    <dbReference type="NCBI Taxonomy" id="55169"/>
    <lineage>
        <taxon>Eukaryota</taxon>
        <taxon>Fungi</taxon>
        <taxon>Dikarya</taxon>
        <taxon>Ascomycota</taxon>
        <taxon>Pezizomycotina</taxon>
        <taxon>Dothideomycetes</taxon>
        <taxon>Dothideomycetes incertae sedis</taxon>
        <taxon>Botryosphaeriales</taxon>
        <taxon>Botryosphaeriaceae</taxon>
        <taxon>Botryosphaeria</taxon>
    </lineage>
</organism>
<reference evidence="4" key="1">
    <citation type="submission" date="2020-04" db="EMBL/GenBank/DDBJ databases">
        <title>Genome Assembly and Annotation of Botryosphaeria dothidea sdau 11-99, a Latent Pathogen of Apple Fruit Ring Rot in China.</title>
        <authorList>
            <person name="Yu C."/>
            <person name="Diao Y."/>
            <person name="Lu Q."/>
            <person name="Zhao J."/>
            <person name="Cui S."/>
            <person name="Peng C."/>
            <person name="He B."/>
            <person name="Liu H."/>
        </authorList>
    </citation>
    <scope>NUCLEOTIDE SEQUENCE [LARGE SCALE GENOMIC DNA]</scope>
    <source>
        <strain evidence="4">Sdau11-99</strain>
    </source>
</reference>
<dbReference type="CDD" id="cd05251">
    <property type="entry name" value="NmrA_like_SDR_a"/>
    <property type="match status" value="1"/>
</dbReference>
<sequence length="326" mass="35939">MAKKVIVVTGATGTQGSSVARVLLQTGKWHVRAVTRNPDGEKAKALAVEGAEVVYAEYDDEESVRRAFTGAHAIFAVTNWWEYLRRGCSQTEAGDIEERQGVTLARVAAEVETLEHYIWSTLPAADQLTAGSCPVPHFDYKARVDRHIRDHMPALAAKTTFLFFGFYPSNFAFFPMLKPLEVPATRGKYIWLVASKSSANLPISGDMSKAPGVWVRQILANPQITHGKYAAVCIEVITLEQALSQWEEVSGKSAVFVQISPADFEKLYGLPGQEACMQQAFGEAVSDWYAHVREKGLFVTKEQLGVSTDEVADFRGSLELVKEHLG</sequence>
<dbReference type="AlphaFoldDB" id="A0A8H4IK48"/>